<feature type="binding site" evidence="6">
    <location>
        <position position="78"/>
    </location>
    <ligand>
        <name>S-adenosyl-L-methionine</name>
        <dbReference type="ChEBI" id="CHEBI:59789"/>
    </ligand>
</feature>
<protein>
    <recommendedName>
        <fullName evidence="6">Ribosomal RNA small subunit methyltransferase G</fullName>
        <ecNumber evidence="6">2.1.1.170</ecNumber>
    </recommendedName>
    <alternativeName>
        <fullName evidence="6">16S rRNA 7-methylguanosine methyltransferase</fullName>
        <shortName evidence="6">16S rRNA m7G methyltransferase</shortName>
    </alternativeName>
</protein>
<dbReference type="InterPro" id="IPR003682">
    <property type="entry name" value="rRNA_ssu_MeTfrase_G"/>
</dbReference>
<feature type="binding site" evidence="6">
    <location>
        <begin position="129"/>
        <end position="130"/>
    </location>
    <ligand>
        <name>S-adenosyl-L-methionine</name>
        <dbReference type="ChEBI" id="CHEBI:59789"/>
    </ligand>
</feature>
<keyword evidence="3 6" id="KW-0489">Methyltransferase</keyword>
<evidence type="ECO:0000256" key="5">
    <source>
        <dbReference type="ARBA" id="ARBA00022691"/>
    </source>
</evidence>
<dbReference type="GO" id="GO:0070043">
    <property type="term" value="F:rRNA (guanine-N7-)-methyltransferase activity"/>
    <property type="evidence" value="ECO:0007669"/>
    <property type="project" value="UniProtKB-UniRule"/>
</dbReference>
<sequence length="222" mass="24597">MNLVEQLEQGLSELNNPASIQKQDIQGRVIQYLRLIEKWNKRYNLTAIKTIEGMLYQHIMDSLSVTAHLQGPQIVDIGSGAGLPGIPLAIARPDWQIVLVESNQKKAAFLQQVKIELGLVNVSIASVRVESLMLNDRINTIISRAYANLGIFVKTTCHLVSADDAQCRWIAMKGSCSEQELKEVETPFYVENKISLTVPGVMAKRELIIIARSTGPSVSDRG</sequence>
<evidence type="ECO:0000256" key="2">
    <source>
        <dbReference type="ARBA" id="ARBA00022552"/>
    </source>
</evidence>
<dbReference type="PANTHER" id="PTHR31760">
    <property type="entry name" value="S-ADENOSYL-L-METHIONINE-DEPENDENT METHYLTRANSFERASES SUPERFAMILY PROTEIN"/>
    <property type="match status" value="1"/>
</dbReference>
<comment type="similarity">
    <text evidence="6">Belongs to the methyltransferase superfamily. RNA methyltransferase RsmG family.</text>
</comment>
<evidence type="ECO:0000313" key="8">
    <source>
        <dbReference type="Proteomes" id="UP000199459"/>
    </source>
</evidence>
<dbReference type="Proteomes" id="UP000199459">
    <property type="component" value="Unassembled WGS sequence"/>
</dbReference>
<reference evidence="7 8" key="1">
    <citation type="submission" date="2016-10" db="EMBL/GenBank/DDBJ databases">
        <authorList>
            <person name="de Groot N.N."/>
        </authorList>
    </citation>
    <scope>NUCLEOTIDE SEQUENCE [LARGE SCALE GENOMIC DNA]</scope>
    <source>
        <strain evidence="7 8">Nm22</strain>
    </source>
</reference>
<comment type="subcellular location">
    <subcellularLocation>
        <location evidence="6">Cytoplasm</location>
    </subcellularLocation>
</comment>
<evidence type="ECO:0000256" key="4">
    <source>
        <dbReference type="ARBA" id="ARBA00022679"/>
    </source>
</evidence>
<dbReference type="SUPFAM" id="SSF53335">
    <property type="entry name" value="S-adenosyl-L-methionine-dependent methyltransferases"/>
    <property type="match status" value="1"/>
</dbReference>
<feature type="binding site" evidence="6">
    <location>
        <position position="144"/>
    </location>
    <ligand>
        <name>S-adenosyl-L-methionine</name>
        <dbReference type="ChEBI" id="CHEBI:59789"/>
    </ligand>
</feature>
<dbReference type="Pfam" id="PF02527">
    <property type="entry name" value="GidB"/>
    <property type="match status" value="1"/>
</dbReference>
<keyword evidence="2 6" id="KW-0698">rRNA processing</keyword>
<dbReference type="PANTHER" id="PTHR31760:SF0">
    <property type="entry name" value="S-ADENOSYL-L-METHIONINE-DEPENDENT METHYLTRANSFERASES SUPERFAMILY PROTEIN"/>
    <property type="match status" value="1"/>
</dbReference>
<comment type="catalytic activity">
    <reaction evidence="6">
        <text>guanosine(527) in 16S rRNA + S-adenosyl-L-methionine = N(7)-methylguanosine(527) in 16S rRNA + S-adenosyl-L-homocysteine</text>
        <dbReference type="Rhea" id="RHEA:42732"/>
        <dbReference type="Rhea" id="RHEA-COMP:10209"/>
        <dbReference type="Rhea" id="RHEA-COMP:10210"/>
        <dbReference type="ChEBI" id="CHEBI:57856"/>
        <dbReference type="ChEBI" id="CHEBI:59789"/>
        <dbReference type="ChEBI" id="CHEBI:74269"/>
        <dbReference type="ChEBI" id="CHEBI:74480"/>
        <dbReference type="EC" id="2.1.1.170"/>
    </reaction>
</comment>
<dbReference type="Gene3D" id="3.40.50.150">
    <property type="entry name" value="Vaccinia Virus protein VP39"/>
    <property type="match status" value="1"/>
</dbReference>
<dbReference type="AlphaFoldDB" id="A0A1H8CUR9"/>
<comment type="function">
    <text evidence="6">Specifically methylates the N7 position of guanine in position 527 of 16S rRNA.</text>
</comment>
<evidence type="ECO:0000256" key="6">
    <source>
        <dbReference type="HAMAP-Rule" id="MF_00074"/>
    </source>
</evidence>
<dbReference type="EC" id="2.1.1.170" evidence="6"/>
<evidence type="ECO:0000256" key="3">
    <source>
        <dbReference type="ARBA" id="ARBA00022603"/>
    </source>
</evidence>
<dbReference type="CDD" id="cd02440">
    <property type="entry name" value="AdoMet_MTases"/>
    <property type="match status" value="1"/>
</dbReference>
<accession>A0A1H8CUR9</accession>
<dbReference type="OrthoDB" id="9808773at2"/>
<gene>
    <name evidence="6" type="primary">rsmG</name>
    <name evidence="7" type="ORF">SAMN05216325_105110</name>
</gene>
<keyword evidence="1 6" id="KW-0963">Cytoplasm</keyword>
<evidence type="ECO:0000313" key="7">
    <source>
        <dbReference type="EMBL" id="SEM97897.1"/>
    </source>
</evidence>
<dbReference type="HAMAP" id="MF_00074">
    <property type="entry name" value="16SrRNA_methyltr_G"/>
    <property type="match status" value="1"/>
</dbReference>
<name>A0A1H8CUR9_9PROT</name>
<dbReference type="NCBIfam" id="TIGR00138">
    <property type="entry name" value="rsmG_gidB"/>
    <property type="match status" value="1"/>
</dbReference>
<evidence type="ECO:0000256" key="1">
    <source>
        <dbReference type="ARBA" id="ARBA00022490"/>
    </source>
</evidence>
<dbReference type="PIRSF" id="PIRSF003078">
    <property type="entry name" value="GidB"/>
    <property type="match status" value="1"/>
</dbReference>
<dbReference type="GO" id="GO:0005829">
    <property type="term" value="C:cytosol"/>
    <property type="evidence" value="ECO:0007669"/>
    <property type="project" value="TreeGrafter"/>
</dbReference>
<dbReference type="EMBL" id="FOCP01000005">
    <property type="protein sequence ID" value="SEM97897.1"/>
    <property type="molecule type" value="Genomic_DNA"/>
</dbReference>
<dbReference type="InterPro" id="IPR029063">
    <property type="entry name" value="SAM-dependent_MTases_sf"/>
</dbReference>
<keyword evidence="5 6" id="KW-0949">S-adenosyl-L-methionine</keyword>
<proteinExistence type="inferred from homology"/>
<feature type="binding site" evidence="6">
    <location>
        <position position="83"/>
    </location>
    <ligand>
        <name>S-adenosyl-L-methionine</name>
        <dbReference type="ChEBI" id="CHEBI:59789"/>
    </ligand>
</feature>
<dbReference type="RefSeq" id="WP_090628958.1">
    <property type="nucleotide sequence ID" value="NZ_FOCP01000005.1"/>
</dbReference>
<comment type="caution">
    <text evidence="6">Lacks conserved residue(s) required for the propagation of feature annotation.</text>
</comment>
<keyword evidence="4 6" id="KW-0808">Transferase</keyword>
<dbReference type="STRING" id="917.SAMN05216326_13711"/>
<organism evidence="7 8">
    <name type="scientific">Nitrosomonas marina</name>
    <dbReference type="NCBI Taxonomy" id="917"/>
    <lineage>
        <taxon>Bacteria</taxon>
        <taxon>Pseudomonadati</taxon>
        <taxon>Pseudomonadota</taxon>
        <taxon>Betaproteobacteria</taxon>
        <taxon>Nitrosomonadales</taxon>
        <taxon>Nitrosomonadaceae</taxon>
        <taxon>Nitrosomonas</taxon>
    </lineage>
</organism>